<proteinExistence type="inferred from homology"/>
<gene>
    <name evidence="10" type="ORF">HaLaN_04255</name>
</gene>
<accession>A0A699YS90</accession>
<comment type="caution">
    <text evidence="10">The sequence shown here is derived from an EMBL/GenBank/DDBJ whole genome shotgun (WGS) entry which is preliminary data.</text>
</comment>
<keyword evidence="7" id="KW-0067">ATP-binding</keyword>
<evidence type="ECO:0000256" key="7">
    <source>
        <dbReference type="ARBA" id="ARBA00022840"/>
    </source>
</evidence>
<comment type="similarity">
    <text evidence="2">Belongs to the SELO family.</text>
</comment>
<evidence type="ECO:0000313" key="10">
    <source>
        <dbReference type="EMBL" id="GFH09159.1"/>
    </source>
</evidence>
<evidence type="ECO:0000256" key="1">
    <source>
        <dbReference type="ARBA" id="ARBA00001946"/>
    </source>
</evidence>
<evidence type="ECO:0000256" key="8">
    <source>
        <dbReference type="ARBA" id="ARBA00022842"/>
    </source>
</evidence>
<evidence type="ECO:0000256" key="3">
    <source>
        <dbReference type="ARBA" id="ARBA00022679"/>
    </source>
</evidence>
<dbReference type="GO" id="GO:0016779">
    <property type="term" value="F:nucleotidyltransferase activity"/>
    <property type="evidence" value="ECO:0007669"/>
    <property type="project" value="UniProtKB-KW"/>
</dbReference>
<name>A0A699YS90_HAELA</name>
<keyword evidence="4" id="KW-0548">Nucleotidyltransferase</keyword>
<keyword evidence="5" id="KW-0479">Metal-binding</keyword>
<dbReference type="GO" id="GO:0046872">
    <property type="term" value="F:metal ion binding"/>
    <property type="evidence" value="ECO:0007669"/>
    <property type="project" value="UniProtKB-KW"/>
</dbReference>
<dbReference type="PANTHER" id="PTHR12153">
    <property type="entry name" value="SELENOPROTEIN O"/>
    <property type="match status" value="1"/>
</dbReference>
<evidence type="ECO:0000256" key="6">
    <source>
        <dbReference type="ARBA" id="ARBA00022741"/>
    </source>
</evidence>
<dbReference type="InterPro" id="IPR003846">
    <property type="entry name" value="SelO"/>
</dbReference>
<keyword evidence="6" id="KW-0547">Nucleotide-binding</keyword>
<keyword evidence="3" id="KW-0808">Transferase</keyword>
<dbReference type="PANTHER" id="PTHR12153:SF15">
    <property type="entry name" value="PROTEIN ADENYLYLTRANSFERASE SELO, MITOCHONDRIAL"/>
    <property type="match status" value="1"/>
</dbReference>
<organism evidence="10 11">
    <name type="scientific">Haematococcus lacustris</name>
    <name type="common">Green alga</name>
    <name type="synonym">Haematococcus pluvialis</name>
    <dbReference type="NCBI Taxonomy" id="44745"/>
    <lineage>
        <taxon>Eukaryota</taxon>
        <taxon>Viridiplantae</taxon>
        <taxon>Chlorophyta</taxon>
        <taxon>core chlorophytes</taxon>
        <taxon>Chlorophyceae</taxon>
        <taxon>CS clade</taxon>
        <taxon>Chlamydomonadales</taxon>
        <taxon>Haematococcaceae</taxon>
        <taxon>Haematococcus</taxon>
    </lineage>
</organism>
<dbReference type="GO" id="GO:0005524">
    <property type="term" value="F:ATP binding"/>
    <property type="evidence" value="ECO:0007669"/>
    <property type="project" value="UniProtKB-KW"/>
</dbReference>
<protein>
    <recommendedName>
        <fullName evidence="9">Selenoprotein O</fullName>
    </recommendedName>
</protein>
<dbReference type="Pfam" id="PF02696">
    <property type="entry name" value="SelO"/>
    <property type="match status" value="2"/>
</dbReference>
<dbReference type="Proteomes" id="UP000485058">
    <property type="component" value="Unassembled WGS sequence"/>
</dbReference>
<evidence type="ECO:0000256" key="2">
    <source>
        <dbReference type="ARBA" id="ARBA00009747"/>
    </source>
</evidence>
<keyword evidence="11" id="KW-1185">Reference proteome</keyword>
<evidence type="ECO:0000256" key="9">
    <source>
        <dbReference type="ARBA" id="ARBA00031547"/>
    </source>
</evidence>
<evidence type="ECO:0000256" key="5">
    <source>
        <dbReference type="ARBA" id="ARBA00022723"/>
    </source>
</evidence>
<keyword evidence="8" id="KW-0460">Magnesium</keyword>
<sequence length="235" mass="26009">MSQLEPLERPQLVAYSSEALGLLDLTPEQVVNSRGERWELQLKGAGPTPFSRGSDGRKVLRSSIREFLASEAMFHLGIPTTRAATCVTSDTRIVRDPLYNGEQHHLLSVGLWFGHFSGQLGDGAAMYLGEVVNSRGERWELQLKGAGPTPFSRGSDGRKVLRSSIREFLASEAMFHLGIPTTRAATCVTSDTRIVRDPLYNGNAIRERATVVSRVAPTFLRFGSFQIFLERDDIT</sequence>
<dbReference type="EMBL" id="BLLF01000213">
    <property type="protein sequence ID" value="GFH09159.1"/>
    <property type="molecule type" value="Genomic_DNA"/>
</dbReference>
<evidence type="ECO:0000313" key="11">
    <source>
        <dbReference type="Proteomes" id="UP000485058"/>
    </source>
</evidence>
<dbReference type="AlphaFoldDB" id="A0A699YS90"/>
<reference evidence="10 11" key="1">
    <citation type="submission" date="2020-02" db="EMBL/GenBank/DDBJ databases">
        <title>Draft genome sequence of Haematococcus lacustris strain NIES-144.</title>
        <authorList>
            <person name="Morimoto D."/>
            <person name="Nakagawa S."/>
            <person name="Yoshida T."/>
            <person name="Sawayama S."/>
        </authorList>
    </citation>
    <scope>NUCLEOTIDE SEQUENCE [LARGE SCALE GENOMIC DNA]</scope>
    <source>
        <strain evidence="10 11">NIES-144</strain>
    </source>
</reference>
<feature type="non-terminal residue" evidence="10">
    <location>
        <position position="235"/>
    </location>
</feature>
<evidence type="ECO:0000256" key="4">
    <source>
        <dbReference type="ARBA" id="ARBA00022695"/>
    </source>
</evidence>
<comment type="cofactor">
    <cofactor evidence="1">
        <name>Mg(2+)</name>
        <dbReference type="ChEBI" id="CHEBI:18420"/>
    </cofactor>
</comment>